<evidence type="ECO:0008006" key="3">
    <source>
        <dbReference type="Google" id="ProtNLM"/>
    </source>
</evidence>
<comment type="caution">
    <text evidence="1">The sequence shown here is derived from an EMBL/GenBank/DDBJ whole genome shotgun (WGS) entry which is preliminary data.</text>
</comment>
<name>A0A2M9R7A2_9FLAO</name>
<dbReference type="AlphaFoldDB" id="A0A2M9R7A2"/>
<evidence type="ECO:0000313" key="2">
    <source>
        <dbReference type="Proteomes" id="UP000231960"/>
    </source>
</evidence>
<dbReference type="EMBL" id="NIPO01000001">
    <property type="protein sequence ID" value="PJR04741.1"/>
    <property type="molecule type" value="Genomic_DNA"/>
</dbReference>
<dbReference type="OrthoDB" id="1005072at2"/>
<sequence>MKEDFLHYVWRNKAMAMCQMLTTDNKPVEIIHFGDYLQTDGPDFFNARIRIDGQLWAGNVEMHIKSSSWYGHNHEKDAAYDNVILHVVWEDDVPIFRKDETLLPTLVLSEYVNKKAFENYRNLFQTKKYLNCESFISDIKPIVWLSWKERLLVERLAYKSEPMKEKLLATNHHWEEVFYQFVVRNFGLKANGKYFAELAERIPFSVIQKERHEVQHLEALFFGMANLLDNSSDEYTEKLRKTYEYLKVKHQLEDNLSGKPQFFRLRPPNFPTIRLAQLAQLLHQNEHLFHELVVEPIRAERWVKNLQISPSDYWKTHFVLGKESQKSTKKLTPNFIDLLLINTVFPFRFVHRSYTGETDFEDIIEAYRHLMPEKNHIVELFEKLAVPVESALDSQTLIHLKQNYCDPKRCLHCAIGNQILNHER</sequence>
<proteinExistence type="predicted"/>
<gene>
    <name evidence="1" type="ORF">CDL10_09435</name>
</gene>
<evidence type="ECO:0000313" key="1">
    <source>
        <dbReference type="EMBL" id="PJR04741.1"/>
    </source>
</evidence>
<protein>
    <recommendedName>
        <fullName evidence="3">DUF2851 domain-containing protein</fullName>
    </recommendedName>
</protein>
<dbReference type="Proteomes" id="UP000231960">
    <property type="component" value="Unassembled WGS sequence"/>
</dbReference>
<accession>A0A2M9R7A2</accession>
<dbReference type="RefSeq" id="WP_100678298.1">
    <property type="nucleotide sequence ID" value="NZ_NIPO01000001.1"/>
</dbReference>
<dbReference type="Pfam" id="PF11013">
    <property type="entry name" value="DUF2851"/>
    <property type="match status" value="1"/>
</dbReference>
<keyword evidence="2" id="KW-1185">Reference proteome</keyword>
<organism evidence="1 2">
    <name type="scientific">Avrilella dinanensis</name>
    <dbReference type="NCBI Taxonomy" id="2008672"/>
    <lineage>
        <taxon>Bacteria</taxon>
        <taxon>Pseudomonadati</taxon>
        <taxon>Bacteroidota</taxon>
        <taxon>Flavobacteriia</taxon>
        <taxon>Flavobacteriales</taxon>
        <taxon>Flavobacteriaceae</taxon>
        <taxon>Avrilella</taxon>
    </lineage>
</organism>
<reference evidence="1 2" key="1">
    <citation type="submission" date="2017-06" db="EMBL/GenBank/DDBJ databases">
        <title>Description of Avrilella dinanensis gen. nov. sp. nov.</title>
        <authorList>
            <person name="Leyer C."/>
            <person name="Sassi M."/>
            <person name="Minet J."/>
            <person name="Kayal S."/>
            <person name="Cattoir V."/>
        </authorList>
    </citation>
    <scope>NUCLEOTIDE SEQUENCE [LARGE SCALE GENOMIC DNA]</scope>
    <source>
        <strain evidence="1 2">UR159</strain>
    </source>
</reference>
<dbReference type="InterPro" id="IPR021272">
    <property type="entry name" value="DUF2851"/>
</dbReference>